<dbReference type="PANTHER" id="PTHR43674">
    <property type="entry name" value="NITRILASE C965.09-RELATED"/>
    <property type="match status" value="1"/>
</dbReference>
<comment type="caution">
    <text evidence="3">The sequence shown here is derived from an EMBL/GenBank/DDBJ whole genome shotgun (WGS) entry which is preliminary data.</text>
</comment>
<dbReference type="Proteomes" id="UP001501218">
    <property type="component" value="Unassembled WGS sequence"/>
</dbReference>
<name>A0ABP5THF4_9PSEU</name>
<feature type="domain" description="CN hydrolase" evidence="2">
    <location>
        <begin position="1"/>
        <end position="207"/>
    </location>
</feature>
<evidence type="ECO:0000313" key="4">
    <source>
        <dbReference type="Proteomes" id="UP001501218"/>
    </source>
</evidence>
<protein>
    <submittedName>
        <fullName evidence="3">Carbon-nitrogen hydrolase family protein</fullName>
    </submittedName>
</protein>
<dbReference type="GO" id="GO:0016787">
    <property type="term" value="F:hydrolase activity"/>
    <property type="evidence" value="ECO:0007669"/>
    <property type="project" value="UniProtKB-KW"/>
</dbReference>
<evidence type="ECO:0000259" key="2">
    <source>
        <dbReference type="PROSITE" id="PS50263"/>
    </source>
</evidence>
<organism evidence="3 4">
    <name type="scientific">Saccharopolyspora halophila</name>
    <dbReference type="NCBI Taxonomy" id="405551"/>
    <lineage>
        <taxon>Bacteria</taxon>
        <taxon>Bacillati</taxon>
        <taxon>Actinomycetota</taxon>
        <taxon>Actinomycetes</taxon>
        <taxon>Pseudonocardiales</taxon>
        <taxon>Pseudonocardiaceae</taxon>
        <taxon>Saccharopolyspora</taxon>
    </lineage>
</organism>
<dbReference type="Pfam" id="PF00795">
    <property type="entry name" value="CN_hydrolase"/>
    <property type="match status" value="1"/>
</dbReference>
<dbReference type="EMBL" id="BAAARA010000010">
    <property type="protein sequence ID" value="GAA2352186.1"/>
    <property type="molecule type" value="Genomic_DNA"/>
</dbReference>
<dbReference type="Gene3D" id="3.60.110.10">
    <property type="entry name" value="Carbon-nitrogen hydrolase"/>
    <property type="match status" value="1"/>
</dbReference>
<accession>A0ABP5THF4</accession>
<dbReference type="PANTHER" id="PTHR43674:SF14">
    <property type="entry name" value="ALIPHATIC AMIDASE"/>
    <property type="match status" value="1"/>
</dbReference>
<evidence type="ECO:0000313" key="3">
    <source>
        <dbReference type="EMBL" id="GAA2352186.1"/>
    </source>
</evidence>
<dbReference type="InterPro" id="IPR003010">
    <property type="entry name" value="C-N_Hydrolase"/>
</dbReference>
<reference evidence="4" key="1">
    <citation type="journal article" date="2019" name="Int. J. Syst. Evol. Microbiol.">
        <title>The Global Catalogue of Microorganisms (GCM) 10K type strain sequencing project: providing services to taxonomists for standard genome sequencing and annotation.</title>
        <authorList>
            <consortium name="The Broad Institute Genomics Platform"/>
            <consortium name="The Broad Institute Genome Sequencing Center for Infectious Disease"/>
            <person name="Wu L."/>
            <person name="Ma J."/>
        </authorList>
    </citation>
    <scope>NUCLEOTIDE SEQUENCE [LARGE SCALE GENOMIC DNA]</scope>
    <source>
        <strain evidence="4">JCM 16221</strain>
    </source>
</reference>
<keyword evidence="1 3" id="KW-0378">Hydrolase</keyword>
<dbReference type="InterPro" id="IPR050345">
    <property type="entry name" value="Aliph_Amidase/BUP"/>
</dbReference>
<keyword evidence="4" id="KW-1185">Reference proteome</keyword>
<dbReference type="InterPro" id="IPR036526">
    <property type="entry name" value="C-N_Hydrolase_sf"/>
</dbReference>
<gene>
    <name evidence="3" type="ORF">GCM10009854_32670</name>
</gene>
<proteinExistence type="predicted"/>
<dbReference type="RefSeq" id="WP_344132868.1">
    <property type="nucleotide sequence ID" value="NZ_BAAARA010000010.1"/>
</dbReference>
<evidence type="ECO:0000256" key="1">
    <source>
        <dbReference type="ARBA" id="ARBA00022801"/>
    </source>
</evidence>
<dbReference type="PROSITE" id="PS50263">
    <property type="entry name" value="CN_HYDROLASE"/>
    <property type="match status" value="1"/>
</dbReference>
<dbReference type="SUPFAM" id="SSF56317">
    <property type="entry name" value="Carbon-nitrogen hydrolase"/>
    <property type="match status" value="1"/>
</dbReference>
<sequence length="244" mass="26768">MRRATEQVMTEAAAAGIWVVLGSAHPLGDGLKPHNSRYVIDDAERLRERYDKRFCSGDPDETIGDLAHYTPGDHASVWQVRDLTRAALICYDCRFPELDRDLLRRGAQLVLHSFHTAGLPAGRVAAIAEQIGPGDAELNRAETLSYPAVTLPAAMTTAAACNHLWISAANSSAAHSLWPAMFVRADGITTGRLPRESPGVLISEVDTTERLYDATAHWRGRALAGVWHSGTTTRHPRSRDRTRL</sequence>